<protein>
    <recommendedName>
        <fullName evidence="3">Radical SAM protein</fullName>
    </recommendedName>
</protein>
<name>A0A8J3PXX8_9ACTN</name>
<proteinExistence type="predicted"/>
<dbReference type="EMBL" id="BONV01000036">
    <property type="protein sequence ID" value="GIG83139.1"/>
    <property type="molecule type" value="Genomic_DNA"/>
</dbReference>
<dbReference type="AlphaFoldDB" id="A0A8J3PXX8"/>
<dbReference type="Proteomes" id="UP000630097">
    <property type="component" value="Unassembled WGS sequence"/>
</dbReference>
<evidence type="ECO:0008006" key="3">
    <source>
        <dbReference type="Google" id="ProtNLM"/>
    </source>
</evidence>
<accession>A0A8J3PXX8</accession>
<evidence type="ECO:0000313" key="2">
    <source>
        <dbReference type="Proteomes" id="UP000630097"/>
    </source>
</evidence>
<comment type="caution">
    <text evidence="1">The sequence shown here is derived from an EMBL/GenBank/DDBJ whole genome shotgun (WGS) entry which is preliminary data.</text>
</comment>
<organism evidence="1 2">
    <name type="scientific">Planotetraspora kaengkrachanensis</name>
    <dbReference type="NCBI Taxonomy" id="575193"/>
    <lineage>
        <taxon>Bacteria</taxon>
        <taxon>Bacillati</taxon>
        <taxon>Actinomycetota</taxon>
        <taxon>Actinomycetes</taxon>
        <taxon>Streptosporangiales</taxon>
        <taxon>Streptosporangiaceae</taxon>
        <taxon>Planotetraspora</taxon>
    </lineage>
</organism>
<reference evidence="1 2" key="1">
    <citation type="submission" date="2021-01" db="EMBL/GenBank/DDBJ databases">
        <title>Whole genome shotgun sequence of Planotetraspora kaengkrachanensis NBRC 104272.</title>
        <authorList>
            <person name="Komaki H."/>
            <person name="Tamura T."/>
        </authorList>
    </citation>
    <scope>NUCLEOTIDE SEQUENCE [LARGE SCALE GENOMIC DNA]</scope>
    <source>
        <strain evidence="1 2">NBRC 104272</strain>
    </source>
</reference>
<evidence type="ECO:0000313" key="1">
    <source>
        <dbReference type="EMBL" id="GIG83139.1"/>
    </source>
</evidence>
<keyword evidence="2" id="KW-1185">Reference proteome</keyword>
<gene>
    <name evidence="1" type="ORF">Pka01_62660</name>
</gene>
<sequence length="385" mass="42527">MNMNNHSVALVSEHDTWISVDPVIGCPANCAYCYLGPLDLRNTRPSPRASPSETASALLGYLFGRRAELIDPTTDGTPVCLGNYTDMLMTPRNREATVEYLEQIVGILPSMRPVILITKSSVPSDLVEALDALEWPILWFFSQSFARDARIPLEAGPVASFATTLANARMISGTRNQRAIHFWRPFVTELSNGVHDEELTVNRLKESGMSCSVVVGPKLGPGVPVDDPRIVTHIPSGMKAAGNSDEVFDHAGWRRLAKISRNVQYPLYRHTSCAIALNLGIKEYLGTWRPAMSPSRCLPCSCPRTQRSRCAPTTEDQNGSHWRARISSFLGLSDELVTRDPQTGYLHVGADVSEFDYNTILHATKGLQEVIFHSIVAQKAWPGPW</sequence>